<protein>
    <submittedName>
        <fullName evidence="1">Uncharacterized protein</fullName>
    </submittedName>
</protein>
<reference evidence="1" key="1">
    <citation type="submission" date="2018-02" db="EMBL/GenBank/DDBJ databases">
        <title>Rhizophora mucronata_Transcriptome.</title>
        <authorList>
            <person name="Meera S.P."/>
            <person name="Sreeshan A."/>
            <person name="Augustine A."/>
        </authorList>
    </citation>
    <scope>NUCLEOTIDE SEQUENCE</scope>
    <source>
        <tissue evidence="1">Leaf</tissue>
    </source>
</reference>
<name>A0A2P2PXW9_RHIMU</name>
<proteinExistence type="predicted"/>
<organism evidence="1">
    <name type="scientific">Rhizophora mucronata</name>
    <name type="common">Asiatic mangrove</name>
    <dbReference type="NCBI Taxonomy" id="61149"/>
    <lineage>
        <taxon>Eukaryota</taxon>
        <taxon>Viridiplantae</taxon>
        <taxon>Streptophyta</taxon>
        <taxon>Embryophyta</taxon>
        <taxon>Tracheophyta</taxon>
        <taxon>Spermatophyta</taxon>
        <taxon>Magnoliopsida</taxon>
        <taxon>eudicotyledons</taxon>
        <taxon>Gunneridae</taxon>
        <taxon>Pentapetalae</taxon>
        <taxon>rosids</taxon>
        <taxon>fabids</taxon>
        <taxon>Malpighiales</taxon>
        <taxon>Rhizophoraceae</taxon>
        <taxon>Rhizophora</taxon>
    </lineage>
</organism>
<accession>A0A2P2PXW9</accession>
<dbReference type="AlphaFoldDB" id="A0A2P2PXW9"/>
<evidence type="ECO:0000313" key="1">
    <source>
        <dbReference type="EMBL" id="MBX59597.1"/>
    </source>
</evidence>
<dbReference type="EMBL" id="GGEC01079113">
    <property type="protein sequence ID" value="MBX59597.1"/>
    <property type="molecule type" value="Transcribed_RNA"/>
</dbReference>
<sequence>MGYSRRTKFRDLPSPLRRCLHRLRLQS</sequence>